<dbReference type="SMART" id="SM01381">
    <property type="entry name" value="7TM_GPCR_Srsx"/>
    <property type="match status" value="1"/>
</dbReference>
<dbReference type="InterPro" id="IPR017452">
    <property type="entry name" value="GPCR_Rhodpsn_7TM"/>
</dbReference>
<evidence type="ECO:0000256" key="1">
    <source>
        <dbReference type="ARBA" id="ARBA00004651"/>
    </source>
</evidence>
<dbReference type="OrthoDB" id="5987936at2759"/>
<dbReference type="Gene3D" id="1.20.1070.10">
    <property type="entry name" value="Rhodopsin 7-helix transmembrane proteins"/>
    <property type="match status" value="1"/>
</dbReference>
<feature type="transmembrane region" description="Helical" evidence="13">
    <location>
        <begin position="180"/>
        <end position="200"/>
    </location>
</feature>
<keyword evidence="6 12" id="KW-0297">G-protein coupled receptor</keyword>
<feature type="transmembrane region" description="Helical" evidence="13">
    <location>
        <begin position="285"/>
        <end position="307"/>
    </location>
</feature>
<sequence length="392" mass="44013">MDSTADGVSATFEDAVVLYRYEMCHNLTAEAAINVPLCTNSTEFPEDYNNTDDEILQVERIVSLAVPILFGIIVVVGLLGNLLVVIVVMANQQMRSTTNLLIINLALADLLFIVFCVPFTAVDYMLPYWPFGDVWCKMVQYLIVVTAYASVYTLVLMSLDRFLAVVHPIASIYVRTERNASSAIIVTWVLIVLLALPVLARHGEVTYTFSSTEHTACIFLDMDPKTRPDGYNKPAYQIFFFLTSYAIPLAIICILYVLMLMRLWKGVNPGGQPPSAESRRGKKRVTRMVVVVVAIFAFCWFPIQVILVLKSINYYEITAISVVVQIVSHCLAYTNSCLNPILYAFLSENFRKAFRKVIIPWRPEVNAPGRFANGDARSMAVTRTTRTNNDIL</sequence>
<keyword evidence="15" id="KW-1185">Reference proteome</keyword>
<dbReference type="InterPro" id="IPR000276">
    <property type="entry name" value="GPCR_Rhodpsn"/>
</dbReference>
<evidence type="ECO:0000256" key="13">
    <source>
        <dbReference type="SAM" id="Phobius"/>
    </source>
</evidence>
<dbReference type="AlphaFoldDB" id="A0A8B8GSM4"/>
<dbReference type="CDD" id="cd15096">
    <property type="entry name" value="7tmA_AstA_R_insect"/>
    <property type="match status" value="1"/>
</dbReference>
<keyword evidence="3" id="KW-1003">Cell membrane</keyword>
<keyword evidence="9 12" id="KW-0675">Receptor</keyword>
<dbReference type="PROSITE" id="PS50262">
    <property type="entry name" value="G_PROTEIN_RECEP_F1_2"/>
    <property type="match status" value="1"/>
</dbReference>
<dbReference type="Pfam" id="PF00001">
    <property type="entry name" value="7tm_1"/>
    <property type="match status" value="1"/>
</dbReference>
<evidence type="ECO:0000256" key="4">
    <source>
        <dbReference type="ARBA" id="ARBA00022692"/>
    </source>
</evidence>
<name>A0A8B8GSM4_9HEMI</name>
<evidence type="ECO:0000256" key="10">
    <source>
        <dbReference type="ARBA" id="ARBA00023180"/>
    </source>
</evidence>
<feature type="transmembrane region" description="Helical" evidence="13">
    <location>
        <begin position="141"/>
        <end position="159"/>
    </location>
</feature>
<dbReference type="GeneID" id="112694103"/>
<dbReference type="Proteomes" id="UP000694846">
    <property type="component" value="Unplaced"/>
</dbReference>
<proteinExistence type="inferred from homology"/>
<feature type="transmembrane region" description="Helical" evidence="13">
    <location>
        <begin position="100"/>
        <end position="121"/>
    </location>
</feature>
<evidence type="ECO:0000256" key="2">
    <source>
        <dbReference type="ARBA" id="ARBA00010663"/>
    </source>
</evidence>
<protein>
    <submittedName>
        <fullName evidence="16">Allatostatin-A receptor-like</fullName>
    </submittedName>
</protein>
<dbReference type="PRINTS" id="PR00663">
    <property type="entry name" value="GALANINR"/>
</dbReference>
<evidence type="ECO:0000313" key="16">
    <source>
        <dbReference type="RefSeq" id="XP_025425262.1"/>
    </source>
</evidence>
<organism evidence="15 16">
    <name type="scientific">Sipha flava</name>
    <name type="common">yellow sugarcane aphid</name>
    <dbReference type="NCBI Taxonomy" id="143950"/>
    <lineage>
        <taxon>Eukaryota</taxon>
        <taxon>Metazoa</taxon>
        <taxon>Ecdysozoa</taxon>
        <taxon>Arthropoda</taxon>
        <taxon>Hexapoda</taxon>
        <taxon>Insecta</taxon>
        <taxon>Pterygota</taxon>
        <taxon>Neoptera</taxon>
        <taxon>Paraneoptera</taxon>
        <taxon>Hemiptera</taxon>
        <taxon>Sternorrhyncha</taxon>
        <taxon>Aphidomorpha</taxon>
        <taxon>Aphidoidea</taxon>
        <taxon>Aphididae</taxon>
        <taxon>Sipha</taxon>
    </lineage>
</organism>
<evidence type="ECO:0000256" key="3">
    <source>
        <dbReference type="ARBA" id="ARBA00022475"/>
    </source>
</evidence>
<evidence type="ECO:0000259" key="14">
    <source>
        <dbReference type="PROSITE" id="PS50262"/>
    </source>
</evidence>
<keyword evidence="4 12" id="KW-0812">Transmembrane</keyword>
<evidence type="ECO:0000256" key="11">
    <source>
        <dbReference type="ARBA" id="ARBA00023224"/>
    </source>
</evidence>
<evidence type="ECO:0000256" key="8">
    <source>
        <dbReference type="ARBA" id="ARBA00023157"/>
    </source>
</evidence>
<evidence type="ECO:0000256" key="7">
    <source>
        <dbReference type="ARBA" id="ARBA00023136"/>
    </source>
</evidence>
<dbReference type="FunFam" id="1.20.1070.10:FF:000255">
    <property type="entry name" value="Allatostatin A receptor"/>
    <property type="match status" value="1"/>
</dbReference>
<dbReference type="PANTHER" id="PTHR45695:SF23">
    <property type="entry name" value="GALANIN-LIKE G-PROTEIN COUPLED RECEPTOR NPR-9"/>
    <property type="match status" value="1"/>
</dbReference>
<feature type="transmembrane region" description="Helical" evidence="13">
    <location>
        <begin position="319"/>
        <end position="346"/>
    </location>
</feature>
<keyword evidence="10" id="KW-0325">Glycoprotein</keyword>
<evidence type="ECO:0000256" key="5">
    <source>
        <dbReference type="ARBA" id="ARBA00022989"/>
    </source>
</evidence>
<keyword evidence="5 13" id="KW-1133">Transmembrane helix</keyword>
<comment type="similarity">
    <text evidence="2 12">Belongs to the G-protein coupled receptor 1 family.</text>
</comment>
<dbReference type="GO" id="GO:0005886">
    <property type="term" value="C:plasma membrane"/>
    <property type="evidence" value="ECO:0007669"/>
    <property type="project" value="UniProtKB-SubCell"/>
</dbReference>
<keyword evidence="7 13" id="KW-0472">Membrane</keyword>
<feature type="transmembrane region" description="Helical" evidence="13">
    <location>
        <begin position="64"/>
        <end position="88"/>
    </location>
</feature>
<dbReference type="GO" id="GO:0004930">
    <property type="term" value="F:G protein-coupled receptor activity"/>
    <property type="evidence" value="ECO:0007669"/>
    <property type="project" value="UniProtKB-KW"/>
</dbReference>
<reference evidence="16" key="1">
    <citation type="submission" date="2025-08" db="UniProtKB">
        <authorList>
            <consortium name="RefSeq"/>
        </authorList>
    </citation>
    <scope>IDENTIFICATION</scope>
    <source>
        <tissue evidence="16">Whole body</tissue>
    </source>
</reference>
<evidence type="ECO:0000313" key="15">
    <source>
        <dbReference type="Proteomes" id="UP000694846"/>
    </source>
</evidence>
<feature type="domain" description="G-protein coupled receptors family 1 profile" evidence="14">
    <location>
        <begin position="80"/>
        <end position="343"/>
    </location>
</feature>
<gene>
    <name evidence="16" type="primary">LOC112694103</name>
</gene>
<evidence type="ECO:0000256" key="12">
    <source>
        <dbReference type="RuleBase" id="RU000688"/>
    </source>
</evidence>
<evidence type="ECO:0000256" key="9">
    <source>
        <dbReference type="ARBA" id="ARBA00023170"/>
    </source>
</evidence>
<keyword evidence="8" id="KW-1015">Disulfide bond</keyword>
<feature type="transmembrane region" description="Helical" evidence="13">
    <location>
        <begin position="238"/>
        <end position="264"/>
    </location>
</feature>
<dbReference type="PANTHER" id="PTHR45695">
    <property type="entry name" value="LEUCOKININ RECEPTOR-RELATED"/>
    <property type="match status" value="1"/>
</dbReference>
<dbReference type="InterPro" id="IPR000405">
    <property type="entry name" value="Galanin_rcpt"/>
</dbReference>
<evidence type="ECO:0000256" key="6">
    <source>
        <dbReference type="ARBA" id="ARBA00023040"/>
    </source>
</evidence>
<dbReference type="RefSeq" id="XP_025425262.1">
    <property type="nucleotide sequence ID" value="XM_025569477.1"/>
</dbReference>
<comment type="subcellular location">
    <subcellularLocation>
        <location evidence="1">Cell membrane</location>
        <topology evidence="1">Multi-pass membrane protein</topology>
    </subcellularLocation>
</comment>
<dbReference type="SUPFAM" id="SSF81321">
    <property type="entry name" value="Family A G protein-coupled receptor-like"/>
    <property type="match status" value="1"/>
</dbReference>
<dbReference type="PROSITE" id="PS00237">
    <property type="entry name" value="G_PROTEIN_RECEP_F1_1"/>
    <property type="match status" value="1"/>
</dbReference>
<keyword evidence="11 12" id="KW-0807">Transducer</keyword>
<accession>A0A8B8GSM4</accession>
<dbReference type="PRINTS" id="PR00237">
    <property type="entry name" value="GPCRRHODOPSN"/>
</dbReference>